<dbReference type="EMBL" id="VISQ01000001">
    <property type="protein sequence ID" value="TVZ68810.1"/>
    <property type="molecule type" value="Genomic_DNA"/>
</dbReference>
<sequence length="77" mass="8795">MWLVVAKYVAVIVASYLINTALAPKAKNNTPEAATEEDWEMPQPTEGTPQCVFFGDCWTEDWFVLGYGNYRYDAIRK</sequence>
<name>A0A542BJD8_SERFO</name>
<feature type="region of interest" description="Disordered" evidence="1">
    <location>
        <begin position="26"/>
        <end position="45"/>
    </location>
</feature>
<reference evidence="3" key="1">
    <citation type="submission" date="2019-06" db="EMBL/GenBank/DDBJ databases">
        <authorList>
            <person name="Deangelis K."/>
            <person name="Huntemann M."/>
            <person name="Clum A."/>
            <person name="Pillay M."/>
            <person name="Palaniappan K."/>
            <person name="Varghese N."/>
            <person name="Mikhailova N."/>
            <person name="Stamatis D."/>
            <person name="Reddy T."/>
            <person name="Daum C."/>
            <person name="Shapiro N."/>
            <person name="Ivanova N."/>
            <person name="Kyrpides N."/>
            <person name="Woyke T."/>
        </authorList>
    </citation>
    <scope>NUCLEOTIDE SEQUENCE [LARGE SCALE GENOMIC DNA]</scope>
    <source>
        <strain evidence="3">128R</strain>
    </source>
</reference>
<evidence type="ECO:0000256" key="2">
    <source>
        <dbReference type="SAM" id="SignalP"/>
    </source>
</evidence>
<dbReference type="OrthoDB" id="6906816at2"/>
<comment type="caution">
    <text evidence="3">The sequence shown here is derived from an EMBL/GenBank/DDBJ whole genome shotgun (WGS) entry which is preliminary data.</text>
</comment>
<evidence type="ECO:0000313" key="3">
    <source>
        <dbReference type="EMBL" id="TVZ68810.1"/>
    </source>
</evidence>
<reference evidence="3" key="2">
    <citation type="submission" date="2019-08" db="EMBL/GenBank/DDBJ databases">
        <title>Investigation of anaerobic lignin degradation for improved lignocellulosic biofuels.</title>
        <authorList>
            <person name="Deangelis K.PhD."/>
        </authorList>
    </citation>
    <scope>NUCLEOTIDE SEQUENCE [LARGE SCALE GENOMIC DNA]</scope>
    <source>
        <strain evidence="3">128R</strain>
    </source>
</reference>
<keyword evidence="2" id="KW-0732">Signal</keyword>
<dbReference type="AlphaFoldDB" id="A0A542BJD8"/>
<evidence type="ECO:0000256" key="1">
    <source>
        <dbReference type="SAM" id="MobiDB-lite"/>
    </source>
</evidence>
<organism evidence="3">
    <name type="scientific">Serratia fonticola</name>
    <dbReference type="NCBI Taxonomy" id="47917"/>
    <lineage>
        <taxon>Bacteria</taxon>
        <taxon>Pseudomonadati</taxon>
        <taxon>Pseudomonadota</taxon>
        <taxon>Gammaproteobacteria</taxon>
        <taxon>Enterobacterales</taxon>
        <taxon>Yersiniaceae</taxon>
        <taxon>Serratia</taxon>
    </lineage>
</organism>
<protein>
    <submittedName>
        <fullName evidence="3">Uncharacterized protein</fullName>
    </submittedName>
</protein>
<gene>
    <name evidence="3" type="ORF">FHU10_1266</name>
</gene>
<feature type="chain" id="PRO_5022201079" evidence="2">
    <location>
        <begin position="24"/>
        <end position="77"/>
    </location>
</feature>
<feature type="signal peptide" evidence="2">
    <location>
        <begin position="1"/>
        <end position="23"/>
    </location>
</feature>
<accession>A0A542BJD8</accession>
<proteinExistence type="predicted"/>